<keyword evidence="3" id="KW-1185">Reference proteome</keyword>
<evidence type="ECO:0008006" key="4">
    <source>
        <dbReference type="Google" id="ProtNLM"/>
    </source>
</evidence>
<accession>A0A1C1CDS8</accession>
<protein>
    <recommendedName>
        <fullName evidence="4">Secreted protein</fullName>
    </recommendedName>
</protein>
<proteinExistence type="predicted"/>
<dbReference type="AlphaFoldDB" id="A0A1C1CDS8"/>
<evidence type="ECO:0000313" key="2">
    <source>
        <dbReference type="EMBL" id="OCT46685.1"/>
    </source>
</evidence>
<dbReference type="Proteomes" id="UP000094526">
    <property type="component" value="Unassembled WGS sequence"/>
</dbReference>
<dbReference type="VEuPathDB" id="FungiDB:CLCR_02183"/>
<name>A0A1C1CDS8_9EURO</name>
<evidence type="ECO:0000313" key="3">
    <source>
        <dbReference type="Proteomes" id="UP000094526"/>
    </source>
</evidence>
<dbReference type="EMBL" id="LGRB01000015">
    <property type="protein sequence ID" value="OCT46685.1"/>
    <property type="molecule type" value="Genomic_DNA"/>
</dbReference>
<feature type="chain" id="PRO_5008650741" description="Secreted protein" evidence="1">
    <location>
        <begin position="25"/>
        <end position="75"/>
    </location>
</feature>
<evidence type="ECO:0000256" key="1">
    <source>
        <dbReference type="SAM" id="SignalP"/>
    </source>
</evidence>
<gene>
    <name evidence="2" type="ORF">CLCR_02183</name>
</gene>
<reference evidence="3" key="1">
    <citation type="submission" date="2015-07" db="EMBL/GenBank/DDBJ databases">
        <authorList>
            <person name="Teixeira M.M."/>
            <person name="Souza R.C."/>
            <person name="Almeida L.G."/>
            <person name="Vicente V.A."/>
            <person name="de Hoog S."/>
            <person name="Bocca A.L."/>
            <person name="de Almeida S.R."/>
            <person name="Vasconcelos A.T."/>
            <person name="Felipe M.S."/>
        </authorList>
    </citation>
    <scope>NUCLEOTIDE SEQUENCE [LARGE SCALE GENOMIC DNA]</scope>
    <source>
        <strain evidence="3">KSF</strain>
    </source>
</reference>
<keyword evidence="1" id="KW-0732">Signal</keyword>
<feature type="signal peptide" evidence="1">
    <location>
        <begin position="1"/>
        <end position="24"/>
    </location>
</feature>
<comment type="caution">
    <text evidence="2">The sequence shown here is derived from an EMBL/GenBank/DDBJ whole genome shotgun (WGS) entry which is preliminary data.</text>
</comment>
<organism evidence="2 3">
    <name type="scientific">Cladophialophora carrionii</name>
    <dbReference type="NCBI Taxonomy" id="86049"/>
    <lineage>
        <taxon>Eukaryota</taxon>
        <taxon>Fungi</taxon>
        <taxon>Dikarya</taxon>
        <taxon>Ascomycota</taxon>
        <taxon>Pezizomycotina</taxon>
        <taxon>Eurotiomycetes</taxon>
        <taxon>Chaetothyriomycetidae</taxon>
        <taxon>Chaetothyriales</taxon>
        <taxon>Herpotrichiellaceae</taxon>
        <taxon>Cladophialophora</taxon>
    </lineage>
</organism>
<sequence>MFPLQLRLDLLAVFLGRLRSPTSTAQGSVEMAIMLWASTEASKVTIVSPAGKPRRGLRWTWLRSGLRASALANAG</sequence>